<reference evidence="9" key="1">
    <citation type="journal article" date="2023" name="Int. J. Syst. Evol. Microbiol.">
        <title>Mesoterricola silvestris gen. nov., sp. nov., Mesoterricola sediminis sp. nov., Geothrix oryzae sp. nov., Geothrix edaphica sp. nov., Geothrix rubra sp. nov., and Geothrix limicola sp. nov., six novel members of Acidobacteriota isolated from soils.</title>
        <authorList>
            <person name="Itoh H."/>
            <person name="Sugisawa Y."/>
            <person name="Mise K."/>
            <person name="Xu Z."/>
            <person name="Kuniyasu M."/>
            <person name="Ushijima N."/>
            <person name="Kawano K."/>
            <person name="Kobayashi E."/>
            <person name="Shiratori Y."/>
            <person name="Masuda Y."/>
            <person name="Senoo K."/>
        </authorList>
    </citation>
    <scope>NUCLEOTIDE SEQUENCE [LARGE SCALE GENOMIC DNA]</scope>
    <source>
        <strain evidence="9">W79</strain>
    </source>
</reference>
<evidence type="ECO:0000256" key="5">
    <source>
        <dbReference type="ARBA" id="ARBA00023136"/>
    </source>
</evidence>
<dbReference type="InterPro" id="IPR000620">
    <property type="entry name" value="EamA_dom"/>
</dbReference>
<dbReference type="EMBL" id="AP027080">
    <property type="protein sequence ID" value="BDU71309.1"/>
    <property type="molecule type" value="Genomic_DNA"/>
</dbReference>
<keyword evidence="9" id="KW-1185">Reference proteome</keyword>
<keyword evidence="5 6" id="KW-0472">Membrane</keyword>
<feature type="domain" description="EamA" evidence="7">
    <location>
        <begin position="137"/>
        <end position="272"/>
    </location>
</feature>
<protein>
    <submittedName>
        <fullName evidence="8">Membrane protein</fullName>
    </submittedName>
</protein>
<evidence type="ECO:0000259" key="7">
    <source>
        <dbReference type="Pfam" id="PF00892"/>
    </source>
</evidence>
<keyword evidence="3 6" id="KW-0812">Transmembrane</keyword>
<organism evidence="8 9">
    <name type="scientific">Mesoterricola silvestris</name>
    <dbReference type="NCBI Taxonomy" id="2927979"/>
    <lineage>
        <taxon>Bacteria</taxon>
        <taxon>Pseudomonadati</taxon>
        <taxon>Acidobacteriota</taxon>
        <taxon>Holophagae</taxon>
        <taxon>Holophagales</taxon>
        <taxon>Holophagaceae</taxon>
        <taxon>Mesoterricola</taxon>
    </lineage>
</organism>
<dbReference type="InterPro" id="IPR051258">
    <property type="entry name" value="Diverse_Substrate_Transporter"/>
</dbReference>
<dbReference type="RefSeq" id="WP_316414196.1">
    <property type="nucleotide sequence ID" value="NZ_AP027080.1"/>
</dbReference>
<feature type="transmembrane region" description="Helical" evidence="6">
    <location>
        <begin position="57"/>
        <end position="73"/>
    </location>
</feature>
<dbReference type="SUPFAM" id="SSF103481">
    <property type="entry name" value="Multidrug resistance efflux transporter EmrE"/>
    <property type="match status" value="2"/>
</dbReference>
<dbReference type="PANTHER" id="PTHR42920">
    <property type="entry name" value="OS03G0707200 PROTEIN-RELATED"/>
    <property type="match status" value="1"/>
</dbReference>
<dbReference type="AlphaFoldDB" id="A0AA48GK95"/>
<feature type="transmembrane region" description="Helical" evidence="6">
    <location>
        <begin position="168"/>
        <end position="190"/>
    </location>
</feature>
<comment type="subcellular location">
    <subcellularLocation>
        <location evidence="1">Cell membrane</location>
        <topology evidence="1">Multi-pass membrane protein</topology>
    </subcellularLocation>
</comment>
<keyword evidence="4 6" id="KW-1133">Transmembrane helix</keyword>
<feature type="transmembrane region" description="Helical" evidence="6">
    <location>
        <begin position="202"/>
        <end position="221"/>
    </location>
</feature>
<evidence type="ECO:0000256" key="4">
    <source>
        <dbReference type="ARBA" id="ARBA00022989"/>
    </source>
</evidence>
<evidence type="ECO:0000256" key="3">
    <source>
        <dbReference type="ARBA" id="ARBA00022692"/>
    </source>
</evidence>
<dbReference type="Proteomes" id="UP001238179">
    <property type="component" value="Chromosome"/>
</dbReference>
<dbReference type="KEGG" id="msil:METEAL_04830"/>
<dbReference type="InterPro" id="IPR037185">
    <property type="entry name" value="EmrE-like"/>
</dbReference>
<feature type="transmembrane region" description="Helical" evidence="6">
    <location>
        <begin position="79"/>
        <end position="99"/>
    </location>
</feature>
<evidence type="ECO:0000256" key="2">
    <source>
        <dbReference type="ARBA" id="ARBA00022475"/>
    </source>
</evidence>
<keyword evidence="2" id="KW-1003">Cell membrane</keyword>
<name>A0AA48GK95_9BACT</name>
<evidence type="ECO:0000256" key="6">
    <source>
        <dbReference type="SAM" id="Phobius"/>
    </source>
</evidence>
<feature type="transmembrane region" description="Helical" evidence="6">
    <location>
        <begin position="233"/>
        <end position="252"/>
    </location>
</feature>
<sequence length="279" mass="29663">MAFLLAVSILWALSFGLIPRVSPMGAPFVAAARSVLALALFLPFLRVKGLAWRHRSALALVGALQFGLMYVFYTASFRWLLPGEVALFTIFTPILVALADDVLSRRVSWPILGAAALAVAGTAICLGTRVRQEGVLRGFLLMMASNACFAAGQILYRRLARKLSRPDHQLMGLLYAGAAAVTLAIAAPGVDVAKVLHATPTQFLVLAYLGLVASGLGFFLFNAGARRVDVGTLAVFNNAKVPLAILASAVVFGERVEWFRLGVGGGVIAVAFLLGKRRP</sequence>
<feature type="transmembrane region" description="Helical" evidence="6">
    <location>
        <begin position="111"/>
        <end position="130"/>
    </location>
</feature>
<feature type="transmembrane region" description="Helical" evidence="6">
    <location>
        <begin position="26"/>
        <end position="45"/>
    </location>
</feature>
<dbReference type="PANTHER" id="PTHR42920:SF11">
    <property type="entry name" value="INNER MEMBRANE PROTEIN YTFF"/>
    <property type="match status" value="1"/>
</dbReference>
<proteinExistence type="predicted"/>
<evidence type="ECO:0000313" key="9">
    <source>
        <dbReference type="Proteomes" id="UP001238179"/>
    </source>
</evidence>
<dbReference type="Pfam" id="PF00892">
    <property type="entry name" value="EamA"/>
    <property type="match status" value="2"/>
</dbReference>
<dbReference type="GO" id="GO:0005886">
    <property type="term" value="C:plasma membrane"/>
    <property type="evidence" value="ECO:0007669"/>
    <property type="project" value="UniProtKB-SubCell"/>
</dbReference>
<feature type="transmembrane region" description="Helical" evidence="6">
    <location>
        <begin position="258"/>
        <end position="275"/>
    </location>
</feature>
<evidence type="ECO:0000313" key="8">
    <source>
        <dbReference type="EMBL" id="BDU71309.1"/>
    </source>
</evidence>
<feature type="domain" description="EamA" evidence="7">
    <location>
        <begin position="3"/>
        <end position="124"/>
    </location>
</feature>
<gene>
    <name evidence="8" type="ORF">METEAL_04830</name>
</gene>
<accession>A0AA48GK95</accession>
<feature type="transmembrane region" description="Helical" evidence="6">
    <location>
        <begin position="136"/>
        <end position="156"/>
    </location>
</feature>
<evidence type="ECO:0000256" key="1">
    <source>
        <dbReference type="ARBA" id="ARBA00004651"/>
    </source>
</evidence>